<keyword evidence="2" id="KW-1185">Reference proteome</keyword>
<dbReference type="Proteomes" id="UP001235939">
    <property type="component" value="Chromosome 08"/>
</dbReference>
<dbReference type="Gene3D" id="3.30.420.10">
    <property type="entry name" value="Ribonuclease H-like superfamily/Ribonuclease H"/>
    <property type="match status" value="1"/>
</dbReference>
<protein>
    <submittedName>
        <fullName evidence="1">TMEM62</fullName>
    </submittedName>
</protein>
<reference evidence="1 2" key="1">
    <citation type="submission" date="2022-01" db="EMBL/GenBank/DDBJ databases">
        <title>A chromosomal length assembly of Cordylochernes scorpioides.</title>
        <authorList>
            <person name="Zeh D."/>
            <person name="Zeh J."/>
        </authorList>
    </citation>
    <scope>NUCLEOTIDE SEQUENCE [LARGE SCALE GENOMIC DNA]</scope>
    <source>
        <strain evidence="1">IN4F17</strain>
        <tissue evidence="1">Whole Body</tissue>
    </source>
</reference>
<name>A0ABY6KTU8_9ARAC</name>
<organism evidence="1 2">
    <name type="scientific">Cordylochernes scorpioides</name>
    <dbReference type="NCBI Taxonomy" id="51811"/>
    <lineage>
        <taxon>Eukaryota</taxon>
        <taxon>Metazoa</taxon>
        <taxon>Ecdysozoa</taxon>
        <taxon>Arthropoda</taxon>
        <taxon>Chelicerata</taxon>
        <taxon>Arachnida</taxon>
        <taxon>Pseudoscorpiones</taxon>
        <taxon>Cheliferoidea</taxon>
        <taxon>Chernetidae</taxon>
        <taxon>Cordylochernes</taxon>
    </lineage>
</organism>
<evidence type="ECO:0000313" key="1">
    <source>
        <dbReference type="EMBL" id="UYV71312.1"/>
    </source>
</evidence>
<evidence type="ECO:0000313" key="2">
    <source>
        <dbReference type="Proteomes" id="UP001235939"/>
    </source>
</evidence>
<proteinExistence type="predicted"/>
<dbReference type="InterPro" id="IPR036397">
    <property type="entry name" value="RNaseH_sf"/>
</dbReference>
<accession>A0ABY6KTU8</accession>
<sequence>MRLNRALQIKLLQYANRHDKVILQHDNTRPHAAAPVKTYLETLKWEVLPHPLGQVKRRCSGDSTSKWHSNVGSLIAFSLNRKLKKGPLPVKNKVVNLSEEMKFGTAIGKNFLNSSLD</sequence>
<gene>
    <name evidence="1" type="ORF">LAZ67_8002584</name>
</gene>
<dbReference type="EMBL" id="CP092870">
    <property type="protein sequence ID" value="UYV71312.1"/>
    <property type="molecule type" value="Genomic_DNA"/>
</dbReference>